<proteinExistence type="predicted"/>
<dbReference type="Proteomes" id="UP001500454">
    <property type="component" value="Unassembled WGS sequence"/>
</dbReference>
<feature type="domain" description="Peptidase M15C" evidence="1">
    <location>
        <begin position="80"/>
        <end position="141"/>
    </location>
</feature>
<dbReference type="InterPro" id="IPR009045">
    <property type="entry name" value="Zn_M74/Hedgehog-like"/>
</dbReference>
<evidence type="ECO:0000259" key="1">
    <source>
        <dbReference type="Pfam" id="PF13539"/>
    </source>
</evidence>
<dbReference type="CDD" id="cd14845">
    <property type="entry name" value="L-Ala-D-Glu_peptidase_like"/>
    <property type="match status" value="1"/>
</dbReference>
<evidence type="ECO:0000313" key="2">
    <source>
        <dbReference type="EMBL" id="GAA4382109.1"/>
    </source>
</evidence>
<gene>
    <name evidence="2" type="ORF">GCM10023186_22140</name>
</gene>
<dbReference type="SUPFAM" id="SSF55166">
    <property type="entry name" value="Hedgehog/DD-peptidase"/>
    <property type="match status" value="1"/>
</dbReference>
<organism evidence="2 3">
    <name type="scientific">Hymenobacter koreensis</name>
    <dbReference type="NCBI Taxonomy" id="1084523"/>
    <lineage>
        <taxon>Bacteria</taxon>
        <taxon>Pseudomonadati</taxon>
        <taxon>Bacteroidota</taxon>
        <taxon>Cytophagia</taxon>
        <taxon>Cytophagales</taxon>
        <taxon>Hymenobacteraceae</taxon>
        <taxon>Hymenobacter</taxon>
    </lineage>
</organism>
<protein>
    <recommendedName>
        <fullName evidence="1">Peptidase M15C domain-containing protein</fullName>
    </recommendedName>
</protein>
<keyword evidence="3" id="KW-1185">Reference proteome</keyword>
<dbReference type="RefSeq" id="WP_345224151.1">
    <property type="nucleotide sequence ID" value="NZ_BAABHA010000004.1"/>
</dbReference>
<sequence>MAVELTDAQANRQKLRLASVRLDLRIAYAKALLAWVGNPELRRLGRPIVTVGYRSAAEQAELYAQGRTKPGFIVTYKRAGESKHNQRPAEALDVAFMLSNGQVSWSAELLRRFAQLMKAANANVRWGGDWVKFKDRPHFEL</sequence>
<comment type="caution">
    <text evidence="2">The sequence shown here is derived from an EMBL/GenBank/DDBJ whole genome shotgun (WGS) entry which is preliminary data.</text>
</comment>
<dbReference type="Gene3D" id="3.30.1380.10">
    <property type="match status" value="1"/>
</dbReference>
<evidence type="ECO:0000313" key="3">
    <source>
        <dbReference type="Proteomes" id="UP001500454"/>
    </source>
</evidence>
<reference evidence="3" key="1">
    <citation type="journal article" date="2019" name="Int. J. Syst. Evol. Microbiol.">
        <title>The Global Catalogue of Microorganisms (GCM) 10K type strain sequencing project: providing services to taxonomists for standard genome sequencing and annotation.</title>
        <authorList>
            <consortium name="The Broad Institute Genomics Platform"/>
            <consortium name="The Broad Institute Genome Sequencing Center for Infectious Disease"/>
            <person name="Wu L."/>
            <person name="Ma J."/>
        </authorList>
    </citation>
    <scope>NUCLEOTIDE SEQUENCE [LARGE SCALE GENOMIC DNA]</scope>
    <source>
        <strain evidence="3">JCM 17924</strain>
    </source>
</reference>
<name>A0ABP8IZI1_9BACT</name>
<dbReference type="InterPro" id="IPR039561">
    <property type="entry name" value="Peptidase_M15C"/>
</dbReference>
<accession>A0ABP8IZI1</accession>
<dbReference type="Pfam" id="PF13539">
    <property type="entry name" value="Peptidase_M15_4"/>
    <property type="match status" value="1"/>
</dbReference>
<dbReference type="EMBL" id="BAABHA010000004">
    <property type="protein sequence ID" value="GAA4382109.1"/>
    <property type="molecule type" value="Genomic_DNA"/>
</dbReference>